<keyword evidence="2" id="KW-1185">Reference proteome</keyword>
<dbReference type="EMBL" id="KQ123723">
    <property type="protein sequence ID" value="KMS64753.1"/>
    <property type="molecule type" value="Genomic_DNA"/>
</dbReference>
<gene>
    <name evidence="1" type="ORF">BVRB_043010</name>
</gene>
<organism evidence="1 2">
    <name type="scientific">Beta vulgaris subsp. vulgaris</name>
    <name type="common">Beet</name>
    <dbReference type="NCBI Taxonomy" id="3555"/>
    <lineage>
        <taxon>Eukaryota</taxon>
        <taxon>Viridiplantae</taxon>
        <taxon>Streptophyta</taxon>
        <taxon>Embryophyta</taxon>
        <taxon>Tracheophyta</taxon>
        <taxon>Spermatophyta</taxon>
        <taxon>Magnoliopsida</taxon>
        <taxon>eudicotyledons</taxon>
        <taxon>Gunneridae</taxon>
        <taxon>Pentapetalae</taxon>
        <taxon>Caryophyllales</taxon>
        <taxon>Chenopodiaceae</taxon>
        <taxon>Betoideae</taxon>
        <taxon>Beta</taxon>
    </lineage>
</organism>
<dbReference type="Gramene" id="KMS64753">
    <property type="protein sequence ID" value="KMS64753"/>
    <property type="gene ID" value="BVRB_043010"/>
</dbReference>
<sequence length="107" mass="12102">WCQDFYESKEAPNDQIVLHSSGIPITQNAFQNLQDFPPITFAQATEKPSQISPSKTPEYLKKEFEEPITLLPFSNVPTKGDIQISFWTIDLVHIKAPNDCIGIRAIL</sequence>
<evidence type="ECO:0000313" key="2">
    <source>
        <dbReference type="Proteomes" id="UP000035740"/>
    </source>
</evidence>
<proteinExistence type="predicted"/>
<protein>
    <submittedName>
        <fullName evidence="1">Uncharacterized protein</fullName>
    </submittedName>
</protein>
<reference evidence="1 2" key="1">
    <citation type="journal article" date="2014" name="Nature">
        <title>The genome of the recently domesticated crop plant sugar beet (Beta vulgaris).</title>
        <authorList>
            <person name="Dohm J.C."/>
            <person name="Minoche A.E."/>
            <person name="Holtgrawe D."/>
            <person name="Capella-Gutierrez S."/>
            <person name="Zakrzewski F."/>
            <person name="Tafer H."/>
            <person name="Rupp O."/>
            <person name="Sorensen T.R."/>
            <person name="Stracke R."/>
            <person name="Reinhardt R."/>
            <person name="Goesmann A."/>
            <person name="Kraft T."/>
            <person name="Schulz B."/>
            <person name="Stadler P.F."/>
            <person name="Schmidt T."/>
            <person name="Gabaldon T."/>
            <person name="Lehrach H."/>
            <person name="Weisshaar B."/>
            <person name="Himmelbauer H."/>
        </authorList>
    </citation>
    <scope>NUCLEOTIDE SEQUENCE [LARGE SCALE GENOMIC DNA]</scope>
    <source>
        <tissue evidence="1">Taproot</tissue>
    </source>
</reference>
<feature type="non-terminal residue" evidence="1">
    <location>
        <position position="1"/>
    </location>
</feature>
<dbReference type="Proteomes" id="UP000035740">
    <property type="component" value="Unassembled WGS sequence"/>
</dbReference>
<evidence type="ECO:0000313" key="1">
    <source>
        <dbReference type="EMBL" id="KMS64753.1"/>
    </source>
</evidence>
<accession>A0A0J7YNP5</accession>
<dbReference type="AlphaFoldDB" id="A0A0J7YNP5"/>
<name>A0A0J7YNP5_BETVV</name>